<keyword evidence="3" id="KW-1185">Reference proteome</keyword>
<protein>
    <submittedName>
        <fullName evidence="2">Uncharacterized protein</fullName>
    </submittedName>
</protein>
<keyword evidence="1" id="KW-1133">Transmembrane helix</keyword>
<accession>Q84519</accession>
<dbReference type="RefSeq" id="NP_048546.1">
    <property type="nucleotide sequence ID" value="NC_000852.5"/>
</dbReference>
<organism evidence="2 3">
    <name type="scientific">Paramecium bursaria Chlorella virus 1</name>
    <name type="common">PBCV-1</name>
    <dbReference type="NCBI Taxonomy" id="10506"/>
    <lineage>
        <taxon>Viruses</taxon>
        <taxon>Varidnaviria</taxon>
        <taxon>Bamfordvirae</taxon>
        <taxon>Nucleocytoviricota</taxon>
        <taxon>Megaviricetes</taxon>
        <taxon>Algavirales</taxon>
        <taxon>Phycodnaviridae</taxon>
        <taxon>Chlorovirus</taxon>
        <taxon>Chlorovirus vanettense</taxon>
    </lineage>
</organism>
<name>Q84519_PBCV1</name>
<evidence type="ECO:0000313" key="3">
    <source>
        <dbReference type="Proteomes" id="UP000000862"/>
    </source>
</evidence>
<evidence type="ECO:0000313" key="2">
    <source>
        <dbReference type="EMBL" id="AAC96567.1"/>
    </source>
</evidence>
<dbReference type="KEGG" id="vg:917875"/>
<dbReference type="EMBL" id="JF411744">
    <property type="protein sequence ID" value="AAC96567.1"/>
    <property type="molecule type" value="Genomic_DNA"/>
</dbReference>
<reference evidence="2 3" key="5">
    <citation type="journal article" date="1997" name="Virology">
        <title>Analysis of 74 kb of DNA located at the right end of the 330-kb chlorella virus PBCV-1 genome.</title>
        <authorList>
            <person name="Li Y."/>
            <person name="Lu Z."/>
            <person name="Sun L."/>
            <person name="Ropp S."/>
            <person name="Kutish G.F."/>
            <person name="Rock D.L."/>
            <person name="Van Etten J.L."/>
        </authorList>
    </citation>
    <scope>NUCLEOTIDE SEQUENCE [LARGE SCALE GENOMIC DNA]</scope>
</reference>
<organismHost>
    <name type="scientific">Chlorella</name>
    <dbReference type="NCBI Taxonomy" id="3071"/>
</organismHost>
<reference evidence="2 3" key="3">
    <citation type="journal article" date="1996" name="Virology">
        <title>Analysis of 94 kb of the chlorella virus PBCV-1 330-kb genome: map positions 88 to 182.</title>
        <authorList>
            <person name="Lu Z."/>
            <person name="Li Y."/>
            <person name="Que Q."/>
            <person name="Kutish G.F."/>
            <person name="Rock D.L."/>
            <person name="Van Etten J.L."/>
        </authorList>
    </citation>
    <scope>NUCLEOTIDE SEQUENCE [LARGE SCALE GENOMIC DNA]</scope>
</reference>
<dbReference type="OrthoDB" id="28487at10239"/>
<reference evidence="2 3" key="8">
    <citation type="journal article" date="2010" name="J. Virol.">
        <title>Microarray analysis of Paramecium bursaria chlorella virus 1 transcription.</title>
        <authorList>
            <person name="Yanai-Balser G.M."/>
            <person name="Duncan G.A."/>
            <person name="Eudy J.D."/>
            <person name="Wang D."/>
            <person name="Li X."/>
            <person name="Agarkova I.V."/>
            <person name="Dunigan D.D."/>
            <person name="Van Etten J.L."/>
        </authorList>
    </citation>
    <scope>NUCLEOTIDE SEQUENCE [LARGE SCALE GENOMIC DNA]</scope>
</reference>
<reference evidence="2 3" key="2">
    <citation type="journal article" date="1995" name="Virology">
        <title>Analysis of 43 kb of the Chlorella virus PBCV-1 330-kb genome: map positions 45 to 88.</title>
        <authorList>
            <person name="Li Y."/>
            <person name="Lu Z."/>
            <person name="Burbank D.E."/>
            <person name="Kutish G.F."/>
            <person name="Rock D.L."/>
            <person name="Van Etten J.L."/>
        </authorList>
    </citation>
    <scope>NUCLEOTIDE SEQUENCE [LARGE SCALE GENOMIC DNA]</scope>
</reference>
<evidence type="ECO:0000256" key="1">
    <source>
        <dbReference type="SAM" id="Phobius"/>
    </source>
</evidence>
<keyword evidence="1" id="KW-0472">Membrane</keyword>
<keyword evidence="1" id="KW-0812">Transmembrane</keyword>
<gene>
    <name evidence="2" type="primary">A199R</name>
</gene>
<reference evidence="2 3" key="4">
    <citation type="journal article" date="1996" name="Virology">
        <title>Analysis of 76 kb of the chlorella virus PBCV-1 330-kb genome: map positions 182 to 258.</title>
        <authorList>
            <person name="Kutish G.F."/>
            <person name="Li Y."/>
            <person name="Lu Z."/>
            <person name="Furuta M."/>
            <person name="Rock D.L."/>
            <person name="Van Etten J.L."/>
        </authorList>
    </citation>
    <scope>NUCLEOTIDE SEQUENCE [LARGE SCALE GENOMIC DNA]</scope>
</reference>
<reference evidence="2 3" key="1">
    <citation type="journal article" date="1995" name="Virology">
        <title>Analysis of 45 kb of DNA located at the left end of the chlorella virus PBCV-1 genome.</title>
        <authorList>
            <person name="Lu Z."/>
            <person name="Li Y."/>
            <person name="Zhang Y."/>
            <person name="Kutish G.F."/>
            <person name="Rock D.L."/>
            <person name="Van Etten J.L."/>
        </authorList>
    </citation>
    <scope>NUCLEOTIDE SEQUENCE [LARGE SCALE GENOMIC DNA]</scope>
</reference>
<proteinExistence type="predicted"/>
<sequence>MNKYLEIFFWTVAIYLIATSVVHLANVLKARKDGDSNTELIKAIVYVAGGITIVLLLLHKPFSITKLTKILQTHHKPTLTAETVMITASLAGPGSAIGTSV</sequence>
<dbReference type="Proteomes" id="UP000000862">
    <property type="component" value="Segment"/>
</dbReference>
<reference evidence="2 3" key="6">
    <citation type="journal article" date="1999" name="Virology">
        <title>Chlorella virus PBCV-1 encodes a functional homospermidine synthase.</title>
        <authorList>
            <person name="Kaiser A."/>
            <person name="Vollmert M."/>
            <person name="Tholl D."/>
            <person name="Graves M.V."/>
            <person name="Gurnon J.R."/>
            <person name="Xing W."/>
            <person name="Lisec A.D."/>
            <person name="Nickerson K.W."/>
            <person name="Van Etten J.L."/>
        </authorList>
    </citation>
    <scope>NUCLEOTIDE SEQUENCE [LARGE SCALE GENOMIC DNA]</scope>
</reference>
<feature type="transmembrane region" description="Helical" evidence="1">
    <location>
        <begin position="7"/>
        <end position="28"/>
    </location>
</feature>
<feature type="transmembrane region" description="Helical" evidence="1">
    <location>
        <begin position="40"/>
        <end position="58"/>
    </location>
</feature>
<reference evidence="2 3" key="7">
    <citation type="journal article" date="2000" name="Virology">
        <title>Characterization of a beta-1,3-glucanase encoded by chlorella virus PBCV-1.</title>
        <authorList>
            <person name="Sun L."/>
            <person name="Gurnon J.R."/>
            <person name="Adams B.J."/>
            <person name="Graves M.V."/>
            <person name="Van Etten J.L."/>
        </authorList>
    </citation>
    <scope>NUCLEOTIDE SEQUENCE [LARGE SCALE GENOMIC DNA]</scope>
</reference>
<dbReference type="PIR" id="T17689">
    <property type="entry name" value="T17689"/>
</dbReference>
<dbReference type="GeneID" id="917875"/>